<proteinExistence type="predicted"/>
<gene>
    <name evidence="1" type="ORF">PXEA_LOCUS8141</name>
</gene>
<name>A0A3S5BRA7_9PLAT</name>
<dbReference type="EMBL" id="CAAALY010022039">
    <property type="protein sequence ID" value="VEL14701.1"/>
    <property type="molecule type" value="Genomic_DNA"/>
</dbReference>
<sequence length="475" mass="51898">MVAKFCLVSQPEFLSGIAVENVQQALYENGMDQNENKEEFYFFAEEDPYALDSEDDGGKLPLTSRPSKTPPIYLPPSFNPAISDINRSINMVPSHSLFSQLNLVDTSDGISIPLQQPPPPPPPPRLSLINQSAPLNTLASAFSALQHSELSTGLPSGVLINSHEPLRHPSSEPIRATAEPSLYLNLAVRINVDLGRCVLHPRLQSPNFPSGTGVTIGGAGSSITSYAAASSVNVQFPNTIPNLAFPGANSNLLGVPSMPFPLTSQLTRLTGQNRHLFRASGLQQQQHLQQFQKQQQPTLNNVHQFSIVGAPVPDYCHLPSTVAGDAAVGAMGVVGGGGSCVWGASLEEDFLAAYLDRYRRFLTHDPALKMIDISVFYLPAVEIDDNIDQSVGELHYNSKTELDLFSLDKPFTNDYLSKEEYPPISQPSHNDPTSFMISSIQPPQQRNFRKKADLYASCSLMKLPKVGIIFFTIHY</sequence>
<evidence type="ECO:0000313" key="2">
    <source>
        <dbReference type="Proteomes" id="UP000784294"/>
    </source>
</evidence>
<dbReference type="Proteomes" id="UP000784294">
    <property type="component" value="Unassembled WGS sequence"/>
</dbReference>
<protein>
    <submittedName>
        <fullName evidence="1">Uncharacterized protein</fullName>
    </submittedName>
</protein>
<organism evidence="1 2">
    <name type="scientific">Protopolystoma xenopodis</name>
    <dbReference type="NCBI Taxonomy" id="117903"/>
    <lineage>
        <taxon>Eukaryota</taxon>
        <taxon>Metazoa</taxon>
        <taxon>Spiralia</taxon>
        <taxon>Lophotrochozoa</taxon>
        <taxon>Platyhelminthes</taxon>
        <taxon>Monogenea</taxon>
        <taxon>Polyopisthocotylea</taxon>
        <taxon>Polystomatidea</taxon>
        <taxon>Polystomatidae</taxon>
        <taxon>Protopolystoma</taxon>
    </lineage>
</organism>
<accession>A0A3S5BRA7</accession>
<comment type="caution">
    <text evidence="1">The sequence shown here is derived from an EMBL/GenBank/DDBJ whole genome shotgun (WGS) entry which is preliminary data.</text>
</comment>
<dbReference type="AlphaFoldDB" id="A0A3S5BRA7"/>
<evidence type="ECO:0000313" key="1">
    <source>
        <dbReference type="EMBL" id="VEL14701.1"/>
    </source>
</evidence>
<reference evidence="1" key="1">
    <citation type="submission" date="2018-11" db="EMBL/GenBank/DDBJ databases">
        <authorList>
            <consortium name="Pathogen Informatics"/>
        </authorList>
    </citation>
    <scope>NUCLEOTIDE SEQUENCE</scope>
</reference>
<keyword evidence="2" id="KW-1185">Reference proteome</keyword>